<reference evidence="3 4" key="1">
    <citation type="submission" date="2019-03" db="EMBL/GenBank/DDBJ databases">
        <title>Genomic Encyclopedia of Type Strains, Phase IV (KMG-IV): sequencing the most valuable type-strain genomes for metagenomic binning, comparative biology and taxonomic classification.</title>
        <authorList>
            <person name="Goeker M."/>
        </authorList>
    </citation>
    <scope>NUCLEOTIDE SEQUENCE [LARGE SCALE GENOMIC DNA]</scope>
    <source>
        <strain evidence="3 4">DSM 24979</strain>
    </source>
</reference>
<dbReference type="OrthoDB" id="139410at2"/>
<dbReference type="GO" id="GO:0016757">
    <property type="term" value="F:glycosyltransferase activity"/>
    <property type="evidence" value="ECO:0007669"/>
    <property type="project" value="InterPro"/>
</dbReference>
<evidence type="ECO:0000259" key="2">
    <source>
        <dbReference type="Pfam" id="PF13439"/>
    </source>
</evidence>
<dbReference type="PANTHER" id="PTHR12526">
    <property type="entry name" value="GLYCOSYLTRANSFERASE"/>
    <property type="match status" value="1"/>
</dbReference>
<feature type="domain" description="Glycosyltransferase subfamily 4-like N-terminal" evidence="2">
    <location>
        <begin position="33"/>
        <end position="165"/>
    </location>
</feature>
<dbReference type="Proteomes" id="UP000295658">
    <property type="component" value="Unassembled WGS sequence"/>
</dbReference>
<keyword evidence="4" id="KW-1185">Reference proteome</keyword>
<dbReference type="Pfam" id="PF13439">
    <property type="entry name" value="Glyco_transf_4"/>
    <property type="match status" value="1"/>
</dbReference>
<name>A0A4R1QNA7_9BACL</name>
<gene>
    <name evidence="3" type="ORF">EDD69_10438</name>
</gene>
<protein>
    <submittedName>
        <fullName evidence="3">Glycosyltransferase involved in cell wall biosynthesis</fullName>
    </submittedName>
</protein>
<dbReference type="AlphaFoldDB" id="A0A4R1QNA7"/>
<evidence type="ECO:0000313" key="4">
    <source>
        <dbReference type="Proteomes" id="UP000295658"/>
    </source>
</evidence>
<keyword evidence="3" id="KW-0808">Transferase</keyword>
<dbReference type="CDD" id="cd03801">
    <property type="entry name" value="GT4_PimA-like"/>
    <property type="match status" value="1"/>
</dbReference>
<sequence>MKIAYICTEKLPSPAIKGGAIQLMIDGVAPFLSQNHELTIFSITDPSLPEKERIHNIEYIRFPKEAYEQNVAEELKKRSFDVIHVFNRPANVLLYKQASPASAFVLSLHNDMFSPLKIKKELAEQVLRETTVIATVSEYIKKTIAKRYPIESEKVKVVYSGVNIENYVLPWTAKGKKIRDSIRAQFSVTNKKVILFIGRLSKTKGPHLLIECMKDVLNVHPDAVLVIVGGKWFSENGWNDYIETLHRSAESYKNQIIFTNYIPSEKIPHIFLMGDVFVCSSQWHEPLARVHYEAMAAGIPIITTNRGGNAEVIHHSKNGIVIHDYHSPKAFAEAINDLLSNQEKALNLAYNGRQLVEEHFQFFHTAQRLEACYMEALTKHTNPLSR</sequence>
<dbReference type="InterPro" id="IPR028098">
    <property type="entry name" value="Glyco_trans_4-like_N"/>
</dbReference>
<dbReference type="Pfam" id="PF00534">
    <property type="entry name" value="Glycos_transf_1"/>
    <property type="match status" value="1"/>
</dbReference>
<dbReference type="Gene3D" id="3.40.50.2000">
    <property type="entry name" value="Glycogen Phosphorylase B"/>
    <property type="match status" value="2"/>
</dbReference>
<dbReference type="EMBL" id="SLUL01000004">
    <property type="protein sequence ID" value="TCL50989.1"/>
    <property type="molecule type" value="Genomic_DNA"/>
</dbReference>
<proteinExistence type="predicted"/>
<feature type="domain" description="Glycosyl transferase family 1" evidence="1">
    <location>
        <begin position="183"/>
        <end position="354"/>
    </location>
</feature>
<evidence type="ECO:0000259" key="1">
    <source>
        <dbReference type="Pfam" id="PF00534"/>
    </source>
</evidence>
<accession>A0A4R1QNA7</accession>
<comment type="caution">
    <text evidence="3">The sequence shown here is derived from an EMBL/GenBank/DDBJ whole genome shotgun (WGS) entry which is preliminary data.</text>
</comment>
<dbReference type="PANTHER" id="PTHR12526:SF638">
    <property type="entry name" value="SPORE COAT PROTEIN SA"/>
    <property type="match status" value="1"/>
</dbReference>
<organism evidence="3 4">
    <name type="scientific">Thermolongibacillus altinsuensis</name>
    <dbReference type="NCBI Taxonomy" id="575256"/>
    <lineage>
        <taxon>Bacteria</taxon>
        <taxon>Bacillati</taxon>
        <taxon>Bacillota</taxon>
        <taxon>Bacilli</taxon>
        <taxon>Bacillales</taxon>
        <taxon>Anoxybacillaceae</taxon>
        <taxon>Thermolongibacillus</taxon>
    </lineage>
</organism>
<dbReference type="InterPro" id="IPR001296">
    <property type="entry name" value="Glyco_trans_1"/>
</dbReference>
<dbReference type="RefSeq" id="WP_132947755.1">
    <property type="nucleotide sequence ID" value="NZ_SLUL01000004.1"/>
</dbReference>
<dbReference type="SUPFAM" id="SSF53756">
    <property type="entry name" value="UDP-Glycosyltransferase/glycogen phosphorylase"/>
    <property type="match status" value="1"/>
</dbReference>
<evidence type="ECO:0000313" key="3">
    <source>
        <dbReference type="EMBL" id="TCL50989.1"/>
    </source>
</evidence>